<dbReference type="Proteomes" id="UP000663937">
    <property type="component" value="Chromosome"/>
</dbReference>
<dbReference type="KEGG" id="psic:J4E96_07940"/>
<accession>A0A8A4ZMQ8</accession>
<proteinExistence type="predicted"/>
<evidence type="ECO:0000313" key="2">
    <source>
        <dbReference type="Proteomes" id="UP000663937"/>
    </source>
</evidence>
<gene>
    <name evidence="1" type="ORF">J4E96_07940</name>
</gene>
<organism evidence="1 2">
    <name type="scientific">Pengzhenrongella sicca</name>
    <dbReference type="NCBI Taxonomy" id="2819238"/>
    <lineage>
        <taxon>Bacteria</taxon>
        <taxon>Bacillati</taxon>
        <taxon>Actinomycetota</taxon>
        <taxon>Actinomycetes</taxon>
        <taxon>Micrococcales</taxon>
        <taxon>Pengzhenrongella</taxon>
    </lineage>
</organism>
<dbReference type="AlphaFoldDB" id="A0A8A4ZMQ8"/>
<evidence type="ECO:0000313" key="1">
    <source>
        <dbReference type="EMBL" id="QTE30848.1"/>
    </source>
</evidence>
<name>A0A8A4ZMQ8_9MICO</name>
<sequence length="185" mass="18720">MDAIAATTARVVEIQGTIAGLAARSATPSATKSAASFDAVFATAVAAADPTGAAGAYGAEQVANAATIVETGRAMGLSVRDQTIAVMTAMGESSLTVADHGDVAGPDSRGLFQQRANGAWGSLADRMDPATSAASFYTALAKVDGRNAMEPTLVAHAVQRNADPYHYTKYWDAAVAIVAQVSAAN</sequence>
<protein>
    <submittedName>
        <fullName evidence="1">Uncharacterized protein</fullName>
    </submittedName>
</protein>
<keyword evidence="2" id="KW-1185">Reference proteome</keyword>
<reference evidence="1" key="1">
    <citation type="submission" date="2021-03" db="EMBL/GenBank/DDBJ databases">
        <title>Pengzhenrongella sicca gen. nov., sp. nov., a new member of suborder Micrococcineae isolated from High-Arctic tundra soil.</title>
        <authorList>
            <person name="Peng F."/>
        </authorList>
    </citation>
    <scope>NUCLEOTIDE SEQUENCE</scope>
    <source>
        <strain evidence="1">LRZ-2</strain>
    </source>
</reference>
<dbReference type="RefSeq" id="WP_319637767.1">
    <property type="nucleotide sequence ID" value="NZ_CP071868.1"/>
</dbReference>
<dbReference type="EMBL" id="CP071868">
    <property type="protein sequence ID" value="QTE30848.1"/>
    <property type="molecule type" value="Genomic_DNA"/>
</dbReference>